<dbReference type="SUPFAM" id="SSF160467">
    <property type="entry name" value="PH0987 N-terminal domain-like"/>
    <property type="match status" value="1"/>
</dbReference>
<reference evidence="7 8" key="1">
    <citation type="submission" date="2020-03" db="EMBL/GenBank/DDBJ databases">
        <title>WGS of the type strain of Planosporangium spp.</title>
        <authorList>
            <person name="Thawai C."/>
        </authorList>
    </citation>
    <scope>NUCLEOTIDE SEQUENCE [LARGE SCALE GENOMIC DNA]</scope>
    <source>
        <strain evidence="7 8">TBRC 5610</strain>
    </source>
</reference>
<dbReference type="PANTHER" id="PTHR43309:SF3">
    <property type="entry name" value="5-OXOPROLINASE SUBUNIT C"/>
    <property type="match status" value="1"/>
</dbReference>
<feature type="domain" description="Carboxyltransferase" evidence="6">
    <location>
        <begin position="35"/>
        <end position="324"/>
    </location>
</feature>
<name>A0ABX0Y2H3_9ACTN</name>
<dbReference type="PANTHER" id="PTHR43309">
    <property type="entry name" value="5-OXOPROLINASE SUBUNIT C"/>
    <property type="match status" value="1"/>
</dbReference>
<keyword evidence="3" id="KW-0067">ATP-binding</keyword>
<dbReference type="SMART" id="SM00797">
    <property type="entry name" value="AHS2"/>
    <property type="match status" value="1"/>
</dbReference>
<dbReference type="Gene3D" id="2.40.100.10">
    <property type="entry name" value="Cyclophilin-like"/>
    <property type="match status" value="2"/>
</dbReference>
<dbReference type="Gene3D" id="3.30.1360.40">
    <property type="match status" value="1"/>
</dbReference>
<keyword evidence="2" id="KW-0378">Hydrolase</keyword>
<evidence type="ECO:0000256" key="1">
    <source>
        <dbReference type="ARBA" id="ARBA00022741"/>
    </source>
</evidence>
<protein>
    <submittedName>
        <fullName evidence="7">5-oxoprolinase/urea amidolyase family protein</fullName>
    </submittedName>
</protein>
<dbReference type="Pfam" id="PF02682">
    <property type="entry name" value="CT_C_D"/>
    <property type="match status" value="1"/>
</dbReference>
<dbReference type="InterPro" id="IPR052708">
    <property type="entry name" value="PxpC"/>
</dbReference>
<evidence type="ECO:0000256" key="3">
    <source>
        <dbReference type="ARBA" id="ARBA00022840"/>
    </source>
</evidence>
<dbReference type="InterPro" id="IPR029000">
    <property type="entry name" value="Cyclophilin-like_dom_sf"/>
</dbReference>
<evidence type="ECO:0000259" key="6">
    <source>
        <dbReference type="SMART" id="SM00797"/>
    </source>
</evidence>
<dbReference type="EMBL" id="JAATVY010000017">
    <property type="protein sequence ID" value="NJC72243.1"/>
    <property type="molecule type" value="Genomic_DNA"/>
</dbReference>
<accession>A0ABX0Y2H3</accession>
<keyword evidence="8" id="KW-1185">Reference proteome</keyword>
<evidence type="ECO:0000256" key="4">
    <source>
        <dbReference type="SAM" id="MobiDB-lite"/>
    </source>
</evidence>
<evidence type="ECO:0000313" key="7">
    <source>
        <dbReference type="EMBL" id="NJC72243.1"/>
    </source>
</evidence>
<dbReference type="NCBIfam" id="TIGR00724">
    <property type="entry name" value="urea_amlyse_rel"/>
    <property type="match status" value="1"/>
</dbReference>
<dbReference type="InterPro" id="IPR003778">
    <property type="entry name" value="CT_A_B"/>
</dbReference>
<dbReference type="InterPro" id="IPR003833">
    <property type="entry name" value="CT_C_D"/>
</dbReference>
<dbReference type="Proteomes" id="UP000722989">
    <property type="component" value="Unassembled WGS sequence"/>
</dbReference>
<feature type="domain" description="Carboxyltransferase" evidence="5">
    <location>
        <begin position="389"/>
        <end position="618"/>
    </location>
</feature>
<keyword evidence="1" id="KW-0547">Nucleotide-binding</keyword>
<evidence type="ECO:0000259" key="5">
    <source>
        <dbReference type="SMART" id="SM00796"/>
    </source>
</evidence>
<comment type="caution">
    <text evidence="7">The sequence shown here is derived from an EMBL/GenBank/DDBJ whole genome shotgun (WGS) entry which is preliminary data.</text>
</comment>
<dbReference type="RefSeq" id="WP_167927159.1">
    <property type="nucleotide sequence ID" value="NZ_JAATVY010000017.1"/>
</dbReference>
<organism evidence="7 8">
    <name type="scientific">Planosporangium thailandense</name>
    <dbReference type="NCBI Taxonomy" id="765197"/>
    <lineage>
        <taxon>Bacteria</taxon>
        <taxon>Bacillati</taxon>
        <taxon>Actinomycetota</taxon>
        <taxon>Actinomycetes</taxon>
        <taxon>Micromonosporales</taxon>
        <taxon>Micromonosporaceae</taxon>
        <taxon>Planosporangium</taxon>
    </lineage>
</organism>
<proteinExistence type="predicted"/>
<dbReference type="Pfam" id="PF02626">
    <property type="entry name" value="CT_A_B"/>
    <property type="match status" value="1"/>
</dbReference>
<dbReference type="SUPFAM" id="SSF50891">
    <property type="entry name" value="Cyclophilin-like"/>
    <property type="match status" value="2"/>
</dbReference>
<evidence type="ECO:0000256" key="2">
    <source>
        <dbReference type="ARBA" id="ARBA00022801"/>
    </source>
</evidence>
<sequence>MSAVDGAVRTGTVEILSPGLQTSVQDLAGRGGRWDVGVPPSGAWDDLSFALANRAVGNPRDAAGLEAVLTGPALRFGRRTLICLAGAVGAATLDGRPVRAGVVTVAPADSVLDMGACGAPGMRGYLAVAGGVTVPAVLGSRSTFLLGGFGGLHGRALTAGDTLPLGRIENLDAPLDVAPLLPALTRAWTLRVLPGPHGEPEYLTADGAAALFGTAWTVDHRADRTGIRLVGPAPEWARTDGGEAGLHPSNIHDSAYPVGGIMLSGDTPVIVGPDGPSLGGFVVPGVVIRADRWMLAQLRPGDTVRLRPVGPDTADRANAERTALLTDPATAVARAFAAALGDVPPAAAAPPGSSPPPAAAAPPGSSPPPGATAVPALAELPGDGPRPRLVIRRAGDHHVLVEAGACELDLRVRVWVHLLAERLRALRLPAVRELVEGVRSMLVQVDERALPLPTLARLLAGLATRLPDPESVTLDVREVTLPLAFDHPATHEAMARYARSVRPDAPWCPDNVEFIRRVNDLDRREEVFDIVTSATYLVVGLGDVYLGAPVAVPIDPRHRLVTTKYDPARTWTPQNAVGIGGVYLCVYGMEGPGGYQLVGRTVPVWRHVPASAEPPWLLRQFDRLRFVPVSAHELAERRAAIKAGTADLDVRPATFSLAEIRALEAANAGEIAALRSRRRAAFEAERTRWSTR</sequence>
<feature type="compositionally biased region" description="Pro residues" evidence="4">
    <location>
        <begin position="352"/>
        <end position="370"/>
    </location>
</feature>
<gene>
    <name evidence="7" type="ORF">HC031_21340</name>
</gene>
<evidence type="ECO:0000313" key="8">
    <source>
        <dbReference type="Proteomes" id="UP000722989"/>
    </source>
</evidence>
<dbReference type="SMART" id="SM00796">
    <property type="entry name" value="AHS1"/>
    <property type="match status" value="1"/>
</dbReference>
<feature type="region of interest" description="Disordered" evidence="4">
    <location>
        <begin position="346"/>
        <end position="381"/>
    </location>
</feature>